<dbReference type="Proteomes" id="UP001162156">
    <property type="component" value="Unassembled WGS sequence"/>
</dbReference>
<proteinExistence type="predicted"/>
<keyword evidence="3" id="KW-1185">Reference proteome</keyword>
<dbReference type="AlphaFoldDB" id="A0AAV8X539"/>
<sequence>MNSFHDVAAHYSVPRSVIGHRITERKTSLEVLRQGIPPALDKDIENQLAALILARADFGYPMDKKEFYDFVKDFCQDRNVKTPFKERTPGQDWYANFMKRHPQLSLKKTQSLQNKRAEASDPFVVGNHYKNLKRIVEENEFDQYPELFFNCDEFGFCTDPSKIGVKNKALYQRIRGTGRENISINCCVSADGSALPPHIIFQGCAVLPRWTGVGEDLSGIVYAASPKGSMEEPVFYSWFADHFISYVNKIRETLIVACQNQKAILMYHGHRSHVSSRLVQTALENNIIHV</sequence>
<comment type="caution">
    <text evidence="2">The sequence shown here is derived from an EMBL/GenBank/DDBJ whole genome shotgun (WGS) entry which is preliminary data.</text>
</comment>
<evidence type="ECO:0000259" key="1">
    <source>
        <dbReference type="Pfam" id="PF03184"/>
    </source>
</evidence>
<name>A0AAV8X539_9CUCU</name>
<dbReference type="Pfam" id="PF03184">
    <property type="entry name" value="DDE_1"/>
    <property type="match status" value="1"/>
</dbReference>
<dbReference type="EMBL" id="JANEYF010003770">
    <property type="protein sequence ID" value="KAJ8934092.1"/>
    <property type="molecule type" value="Genomic_DNA"/>
</dbReference>
<dbReference type="GO" id="GO:0003676">
    <property type="term" value="F:nucleic acid binding"/>
    <property type="evidence" value="ECO:0007669"/>
    <property type="project" value="InterPro"/>
</dbReference>
<feature type="domain" description="DDE-1" evidence="1">
    <location>
        <begin position="185"/>
        <end position="288"/>
    </location>
</feature>
<organism evidence="2 3">
    <name type="scientific">Rhamnusium bicolor</name>
    <dbReference type="NCBI Taxonomy" id="1586634"/>
    <lineage>
        <taxon>Eukaryota</taxon>
        <taxon>Metazoa</taxon>
        <taxon>Ecdysozoa</taxon>
        <taxon>Arthropoda</taxon>
        <taxon>Hexapoda</taxon>
        <taxon>Insecta</taxon>
        <taxon>Pterygota</taxon>
        <taxon>Neoptera</taxon>
        <taxon>Endopterygota</taxon>
        <taxon>Coleoptera</taxon>
        <taxon>Polyphaga</taxon>
        <taxon>Cucujiformia</taxon>
        <taxon>Chrysomeloidea</taxon>
        <taxon>Cerambycidae</taxon>
        <taxon>Lepturinae</taxon>
        <taxon>Rhagiini</taxon>
        <taxon>Rhamnusium</taxon>
    </lineage>
</organism>
<dbReference type="InterPro" id="IPR004875">
    <property type="entry name" value="DDE_SF_endonuclease_dom"/>
</dbReference>
<reference evidence="2" key="1">
    <citation type="journal article" date="2023" name="Insect Mol. Biol.">
        <title>Genome sequencing provides insights into the evolution of gene families encoding plant cell wall-degrading enzymes in longhorned beetles.</title>
        <authorList>
            <person name="Shin N.R."/>
            <person name="Okamura Y."/>
            <person name="Kirsch R."/>
            <person name="Pauchet Y."/>
        </authorList>
    </citation>
    <scope>NUCLEOTIDE SEQUENCE</scope>
    <source>
        <strain evidence="2">RBIC_L_NR</strain>
    </source>
</reference>
<gene>
    <name evidence="2" type="ORF">NQ314_013601</name>
</gene>
<protein>
    <recommendedName>
        <fullName evidence="1">DDE-1 domain-containing protein</fullName>
    </recommendedName>
</protein>
<evidence type="ECO:0000313" key="3">
    <source>
        <dbReference type="Proteomes" id="UP001162156"/>
    </source>
</evidence>
<accession>A0AAV8X539</accession>
<evidence type="ECO:0000313" key="2">
    <source>
        <dbReference type="EMBL" id="KAJ8934092.1"/>
    </source>
</evidence>